<dbReference type="PROSITE" id="PS51257">
    <property type="entry name" value="PROKAR_LIPOPROTEIN"/>
    <property type="match status" value="1"/>
</dbReference>
<keyword evidence="3" id="KW-1185">Reference proteome</keyword>
<evidence type="ECO:0000256" key="1">
    <source>
        <dbReference type="SAM" id="MobiDB-lite"/>
    </source>
</evidence>
<name>L0DB80_SINAD</name>
<evidence type="ECO:0000313" key="2">
    <source>
        <dbReference type="EMBL" id="AGA26120.1"/>
    </source>
</evidence>
<evidence type="ECO:0008006" key="4">
    <source>
        <dbReference type="Google" id="ProtNLM"/>
    </source>
</evidence>
<reference evidence="2 3" key="1">
    <citation type="submission" date="2012-02" db="EMBL/GenBank/DDBJ databases">
        <title>Complete sequence of chromosome of Singulisphaera acidiphila DSM 18658.</title>
        <authorList>
            <consortium name="US DOE Joint Genome Institute (JGI-PGF)"/>
            <person name="Lucas S."/>
            <person name="Copeland A."/>
            <person name="Lapidus A."/>
            <person name="Glavina del Rio T."/>
            <person name="Dalin E."/>
            <person name="Tice H."/>
            <person name="Bruce D."/>
            <person name="Goodwin L."/>
            <person name="Pitluck S."/>
            <person name="Peters L."/>
            <person name="Ovchinnikova G."/>
            <person name="Chertkov O."/>
            <person name="Kyrpides N."/>
            <person name="Mavromatis K."/>
            <person name="Ivanova N."/>
            <person name="Brettin T."/>
            <person name="Detter J.C."/>
            <person name="Han C."/>
            <person name="Larimer F."/>
            <person name="Land M."/>
            <person name="Hauser L."/>
            <person name="Markowitz V."/>
            <person name="Cheng J.-F."/>
            <person name="Hugenholtz P."/>
            <person name="Woyke T."/>
            <person name="Wu D."/>
            <person name="Tindall B."/>
            <person name="Pomrenke H."/>
            <person name="Brambilla E."/>
            <person name="Klenk H.-P."/>
            <person name="Eisen J.A."/>
        </authorList>
    </citation>
    <scope>NUCLEOTIDE SEQUENCE [LARGE SCALE GENOMIC DNA]</scope>
    <source>
        <strain evidence="3">ATCC BAA-1392 / DSM 18658 / VKM B-2454 / MOB10</strain>
    </source>
</reference>
<feature type="compositionally biased region" description="Low complexity" evidence="1">
    <location>
        <begin position="56"/>
        <end position="70"/>
    </location>
</feature>
<gene>
    <name evidence="2" type="ordered locus">Sinac_1749</name>
</gene>
<dbReference type="EMBL" id="CP003364">
    <property type="protein sequence ID" value="AGA26120.1"/>
    <property type="molecule type" value="Genomic_DNA"/>
</dbReference>
<proteinExistence type="predicted"/>
<accession>L0DB80</accession>
<feature type="compositionally biased region" description="Pro residues" evidence="1">
    <location>
        <begin position="24"/>
        <end position="35"/>
    </location>
</feature>
<feature type="region of interest" description="Disordered" evidence="1">
    <location>
        <begin position="20"/>
        <end position="70"/>
    </location>
</feature>
<evidence type="ECO:0000313" key="3">
    <source>
        <dbReference type="Proteomes" id="UP000010798"/>
    </source>
</evidence>
<sequence>MTARQVRRTFWVAFVLIGGCDPNPNGPSAPSPSPPGADKNLAPANGTPKSVPLKQVGPPIGLVGPLPVTR</sequence>
<dbReference type="KEGG" id="saci:Sinac_1749"/>
<organism evidence="2 3">
    <name type="scientific">Singulisphaera acidiphila (strain ATCC BAA-1392 / DSM 18658 / VKM B-2454 / MOB10)</name>
    <dbReference type="NCBI Taxonomy" id="886293"/>
    <lineage>
        <taxon>Bacteria</taxon>
        <taxon>Pseudomonadati</taxon>
        <taxon>Planctomycetota</taxon>
        <taxon>Planctomycetia</taxon>
        <taxon>Isosphaerales</taxon>
        <taxon>Isosphaeraceae</taxon>
        <taxon>Singulisphaera</taxon>
    </lineage>
</organism>
<dbReference type="Proteomes" id="UP000010798">
    <property type="component" value="Chromosome"/>
</dbReference>
<dbReference type="AlphaFoldDB" id="L0DB80"/>
<protein>
    <recommendedName>
        <fullName evidence="4">Lipoprotein</fullName>
    </recommendedName>
</protein>
<dbReference type="HOGENOM" id="CLU_2755697_0_0_0"/>